<dbReference type="GeneID" id="2907519"/>
<dbReference type="RefSeq" id="XP_501219.1">
    <property type="nucleotide sequence ID" value="XM_501219.1"/>
</dbReference>
<gene>
    <name evidence="9" type="ORF">B0I71DRAFT_131708</name>
    <name evidence="8" type="ORF">YALI1_B29202g</name>
</gene>
<evidence type="ECO:0000256" key="6">
    <source>
        <dbReference type="ARBA" id="ARBA00038179"/>
    </source>
</evidence>
<keyword evidence="3 7" id="KW-0256">Endoplasmic reticulum</keyword>
<dbReference type="eggNOG" id="KOG3369">
    <property type="taxonomic scope" value="Eukaryota"/>
</dbReference>
<dbReference type="OMA" id="MPIRTEG"/>
<proteinExistence type="inferred from homology"/>
<dbReference type="SMART" id="SM01399">
    <property type="entry name" value="Sybindin"/>
    <property type="match status" value="1"/>
</dbReference>
<comment type="subcellular location">
    <subcellularLocation>
        <location evidence="7">Endoplasmic reticulum</location>
    </subcellularLocation>
    <subcellularLocation>
        <location evidence="7">Golgi apparatus</location>
        <location evidence="7">cis-Golgi network</location>
    </subcellularLocation>
    <subcellularLocation>
        <location evidence="1">Golgi apparatus</location>
    </subcellularLocation>
</comment>
<dbReference type="GO" id="GO:0030008">
    <property type="term" value="C:TRAPP complex"/>
    <property type="evidence" value="ECO:0007669"/>
    <property type="project" value="UniProtKB-UniRule"/>
</dbReference>
<organism evidence="8 10">
    <name type="scientific">Yarrowia lipolytica</name>
    <name type="common">Candida lipolytica</name>
    <dbReference type="NCBI Taxonomy" id="4952"/>
    <lineage>
        <taxon>Eukaryota</taxon>
        <taxon>Fungi</taxon>
        <taxon>Dikarya</taxon>
        <taxon>Ascomycota</taxon>
        <taxon>Saccharomycotina</taxon>
        <taxon>Dipodascomycetes</taxon>
        <taxon>Dipodascales</taxon>
        <taxon>Dipodascales incertae sedis</taxon>
        <taxon>Yarrowia</taxon>
    </lineage>
</organism>
<dbReference type="InterPro" id="IPR011012">
    <property type="entry name" value="Longin-like_dom_sf"/>
</dbReference>
<protein>
    <recommendedName>
        <fullName evidence="7">Trafficking protein particle complex subunit</fullName>
    </recommendedName>
</protein>
<dbReference type="CDD" id="cd14856">
    <property type="entry name" value="TRAPPC4_synbindin"/>
    <property type="match status" value="1"/>
</dbReference>
<evidence type="ECO:0000313" key="9">
    <source>
        <dbReference type="EMBL" id="RDW25959.1"/>
    </source>
</evidence>
<sequence length="135" mass="15293">MTVYALYILNKAGGLIFQRDYGTELAKLSSNDYLVLAGTFHGVHAISAKLSPIEGSSGIQTMETEKYALTCFQTVTGIKFLLITDLRQQFVDSVLKRVYQLFADYVMKSPFYQLDMPIRCTLFDLHLNKYLESVS</sequence>
<reference evidence="9 11" key="2">
    <citation type="submission" date="2018-07" db="EMBL/GenBank/DDBJ databases">
        <title>Draft Genome Assemblies for Five Robust Yarrowia lipolytica Strains Exhibiting High Lipid Production and Pentose Sugar Utilization and Sugar Alcohol Secretion from Undetoxified Lignocellulosic Biomass Hydrolysates.</title>
        <authorList>
            <consortium name="DOE Joint Genome Institute"/>
            <person name="Walker C."/>
            <person name="Ryu S."/>
            <person name="Na H."/>
            <person name="Zane M."/>
            <person name="LaButti K."/>
            <person name="Lipzen A."/>
            <person name="Haridas S."/>
            <person name="Barry K."/>
            <person name="Grigoriev I.V."/>
            <person name="Quarterman J."/>
            <person name="Slininger P."/>
            <person name="Dien B."/>
            <person name="Trinh C.T."/>
        </authorList>
    </citation>
    <scope>NUCLEOTIDE SEQUENCE [LARGE SCALE GENOMIC DNA]</scope>
    <source>
        <strain evidence="9 11">YB392</strain>
    </source>
</reference>
<comment type="subunit">
    <text evidence="7">Part of the multisubunit transport protein particle (TRAPP) complex.</text>
</comment>
<evidence type="ECO:0000256" key="5">
    <source>
        <dbReference type="ARBA" id="ARBA00023034"/>
    </source>
</evidence>
<comment type="similarity">
    <text evidence="6">Belongs to the TRAPP small subunits family. TRAPPC4 subfamily.</text>
</comment>
<evidence type="ECO:0000256" key="2">
    <source>
        <dbReference type="ARBA" id="ARBA00022448"/>
    </source>
</evidence>
<dbReference type="Proteomes" id="UP000182444">
    <property type="component" value="Chromosome 1B"/>
</dbReference>
<dbReference type="FunFam" id="3.30.450.70:FF:000007">
    <property type="entry name" value="Putative sybindin-like family protein"/>
    <property type="match status" value="1"/>
</dbReference>
<dbReference type="EMBL" id="KZ858990">
    <property type="protein sequence ID" value="RDW25959.1"/>
    <property type="molecule type" value="Genomic_DNA"/>
</dbReference>
<name>A0A1D8N8V5_YARLL</name>
<reference evidence="8 10" key="1">
    <citation type="journal article" date="2016" name="PLoS ONE">
        <title>Sequence Assembly of Yarrowia lipolytica Strain W29/CLIB89 Shows Transposable Element Diversity.</title>
        <authorList>
            <person name="Magnan C."/>
            <person name="Yu J."/>
            <person name="Chang I."/>
            <person name="Jahn E."/>
            <person name="Kanomata Y."/>
            <person name="Wu J."/>
            <person name="Zeller M."/>
            <person name="Oakes M."/>
            <person name="Baldi P."/>
            <person name="Sandmeyer S."/>
        </authorList>
    </citation>
    <scope>NUCLEOTIDE SEQUENCE [LARGE SCALE GENOMIC DNA]</scope>
    <source>
        <strain evidence="8">CLIB89</strain>
        <strain evidence="10">CLIB89(W29)</strain>
    </source>
</reference>
<dbReference type="Pfam" id="PF04099">
    <property type="entry name" value="Sybindin"/>
    <property type="match status" value="1"/>
</dbReference>
<dbReference type="Proteomes" id="UP000256601">
    <property type="component" value="Unassembled WGS sequence"/>
</dbReference>
<evidence type="ECO:0000256" key="7">
    <source>
        <dbReference type="RuleBase" id="RU366065"/>
    </source>
</evidence>
<dbReference type="SUPFAM" id="SSF64356">
    <property type="entry name" value="SNARE-like"/>
    <property type="match status" value="1"/>
</dbReference>
<evidence type="ECO:0000313" key="10">
    <source>
        <dbReference type="Proteomes" id="UP000182444"/>
    </source>
</evidence>
<dbReference type="EMBL" id="CP017554">
    <property type="protein sequence ID" value="AOW02070.1"/>
    <property type="molecule type" value="Genomic_DNA"/>
</dbReference>
<dbReference type="AlphaFoldDB" id="A0A1D8N8V5"/>
<keyword evidence="5 7" id="KW-0333">Golgi apparatus</keyword>
<evidence type="ECO:0000256" key="4">
    <source>
        <dbReference type="ARBA" id="ARBA00022892"/>
    </source>
</evidence>
<dbReference type="Gene3D" id="3.30.450.70">
    <property type="match status" value="1"/>
</dbReference>
<dbReference type="VEuPathDB" id="FungiDB:YALI0_B22396g"/>
<dbReference type="KEGG" id="yli:2907519"/>
<dbReference type="PANTHER" id="PTHR23249:SF15">
    <property type="entry name" value="TRAFFICKING PROTEIN PARTICLE COMPLEX SUBUNIT 4"/>
    <property type="match status" value="1"/>
</dbReference>
<keyword evidence="4 7" id="KW-0931">ER-Golgi transport</keyword>
<keyword evidence="2 7" id="KW-0813">Transport</keyword>
<evidence type="ECO:0000313" key="11">
    <source>
        <dbReference type="Proteomes" id="UP000256601"/>
    </source>
</evidence>
<dbReference type="OrthoDB" id="246406at2759"/>
<dbReference type="GO" id="GO:0006888">
    <property type="term" value="P:endoplasmic reticulum to Golgi vesicle-mediated transport"/>
    <property type="evidence" value="ECO:0007669"/>
    <property type="project" value="UniProtKB-UniRule"/>
</dbReference>
<dbReference type="PANTHER" id="PTHR23249">
    <property type="entry name" value="TRAFFICKING PROTEIN PARTICLE COMPLEX SUBUNIT"/>
    <property type="match status" value="1"/>
</dbReference>
<evidence type="ECO:0000313" key="8">
    <source>
        <dbReference type="EMBL" id="AOW02070.1"/>
    </source>
</evidence>
<evidence type="ECO:0000256" key="3">
    <source>
        <dbReference type="ARBA" id="ARBA00022824"/>
    </source>
</evidence>
<accession>A0A1D8N8V5</accession>
<dbReference type="GO" id="GO:0005783">
    <property type="term" value="C:endoplasmic reticulum"/>
    <property type="evidence" value="ECO:0007669"/>
    <property type="project" value="UniProtKB-SubCell"/>
</dbReference>
<dbReference type="GO" id="GO:0005794">
    <property type="term" value="C:Golgi apparatus"/>
    <property type="evidence" value="ECO:0007669"/>
    <property type="project" value="UniProtKB-SubCell"/>
</dbReference>
<dbReference type="InterPro" id="IPR007233">
    <property type="entry name" value="TRAPPC"/>
</dbReference>
<dbReference type="VEuPathDB" id="FungiDB:YALI1_B29202g"/>
<evidence type="ECO:0000256" key="1">
    <source>
        <dbReference type="ARBA" id="ARBA00004555"/>
    </source>
</evidence>